<accession>A0A832ENR7</accession>
<name>A0A832ENR7_DESAE</name>
<keyword evidence="1" id="KW-0802">TPR repeat</keyword>
<dbReference type="SMART" id="SM00028">
    <property type="entry name" value="TPR"/>
    <property type="match status" value="4"/>
</dbReference>
<dbReference type="PANTHER" id="PTHR12558">
    <property type="entry name" value="CELL DIVISION CYCLE 16,23,27"/>
    <property type="match status" value="1"/>
</dbReference>
<feature type="repeat" description="TPR" evidence="1">
    <location>
        <begin position="27"/>
        <end position="60"/>
    </location>
</feature>
<dbReference type="Gene3D" id="1.25.40.10">
    <property type="entry name" value="Tetratricopeptide repeat domain"/>
    <property type="match status" value="2"/>
</dbReference>
<dbReference type="InterPro" id="IPR011990">
    <property type="entry name" value="TPR-like_helical_dom_sf"/>
</dbReference>
<gene>
    <name evidence="2" type="ORF">ENX80_00650</name>
</gene>
<dbReference type="PROSITE" id="PS50005">
    <property type="entry name" value="TPR"/>
    <property type="match status" value="1"/>
</dbReference>
<protein>
    <submittedName>
        <fullName evidence="2">Tetratricopeptide repeat protein</fullName>
    </submittedName>
</protein>
<dbReference type="SUPFAM" id="SSF48452">
    <property type="entry name" value="TPR-like"/>
    <property type="match status" value="1"/>
</dbReference>
<comment type="caution">
    <text evidence="2">The sequence shown here is derived from an EMBL/GenBank/DDBJ whole genome shotgun (WGS) entry which is preliminary data.</text>
</comment>
<dbReference type="AlphaFoldDB" id="A0A832ENR7"/>
<evidence type="ECO:0000313" key="2">
    <source>
        <dbReference type="EMBL" id="HGA37316.1"/>
    </source>
</evidence>
<dbReference type="EMBL" id="DTPL01000038">
    <property type="protein sequence ID" value="HGA37316.1"/>
    <property type="molecule type" value="Genomic_DNA"/>
</dbReference>
<proteinExistence type="predicted"/>
<dbReference type="Pfam" id="PF13429">
    <property type="entry name" value="TPR_15"/>
    <property type="match status" value="1"/>
</dbReference>
<evidence type="ECO:0000256" key="1">
    <source>
        <dbReference type="PROSITE-ProRule" id="PRU00339"/>
    </source>
</evidence>
<sequence length="175" mass="20631">MLNKQKDWDGLISALKQSTKVLKDKEKIYFYLADVYYDKKHDKQKAIHYLDEALRINPNDPEVLNYLGYLYIDENIDVKAGIEMVQKALRIQPNNPYYLDSLGWGYYKEKRFKLALYYLEKANRLLKKPESTIALHLAKVYDALGYKTKAKKVALKVLKNDPQNKEARLLIERIK</sequence>
<dbReference type="InterPro" id="IPR019734">
    <property type="entry name" value="TPR_rpt"/>
</dbReference>
<reference evidence="2" key="1">
    <citation type="journal article" date="2020" name="mSystems">
        <title>Genome- and Community-Level Interaction Insights into Carbon Utilization and Element Cycling Functions of Hydrothermarchaeota in Hydrothermal Sediment.</title>
        <authorList>
            <person name="Zhou Z."/>
            <person name="Liu Y."/>
            <person name="Xu W."/>
            <person name="Pan J."/>
            <person name="Luo Z.H."/>
            <person name="Li M."/>
        </authorList>
    </citation>
    <scope>NUCLEOTIDE SEQUENCE [LARGE SCALE GENOMIC DNA]</scope>
    <source>
        <strain evidence="2">SpSt-972</strain>
    </source>
</reference>
<organism evidence="2">
    <name type="scientific">Desulfurella acetivorans</name>
    <dbReference type="NCBI Taxonomy" id="33002"/>
    <lineage>
        <taxon>Bacteria</taxon>
        <taxon>Pseudomonadati</taxon>
        <taxon>Campylobacterota</taxon>
        <taxon>Desulfurellia</taxon>
        <taxon>Desulfurellales</taxon>
        <taxon>Desulfurellaceae</taxon>
        <taxon>Desulfurella</taxon>
    </lineage>
</organism>
<dbReference type="PANTHER" id="PTHR12558:SF13">
    <property type="entry name" value="CELL DIVISION CYCLE PROTEIN 27 HOMOLOG"/>
    <property type="match status" value="1"/>
</dbReference>